<proteinExistence type="predicted"/>
<dbReference type="SUPFAM" id="SSF53850">
    <property type="entry name" value="Periplasmic binding protein-like II"/>
    <property type="match status" value="1"/>
</dbReference>
<dbReference type="Pfam" id="PF00497">
    <property type="entry name" value="SBP_bac_3"/>
    <property type="match status" value="1"/>
</dbReference>
<dbReference type="RefSeq" id="WP_045775151.1">
    <property type="nucleotide sequence ID" value="NZ_LAJY01000134.1"/>
</dbReference>
<dbReference type="AlphaFoldDB" id="A0A0F3IX68"/>
<dbReference type="Gene3D" id="3.40.190.10">
    <property type="entry name" value="Periplasmic binding protein-like II"/>
    <property type="match status" value="2"/>
</dbReference>
<accession>A0A0F3IX68</accession>
<dbReference type="Proteomes" id="UP000033774">
    <property type="component" value="Unassembled WGS sequence"/>
</dbReference>
<feature type="domain" description="Solute-binding protein family 3/N-terminal" evidence="3">
    <location>
        <begin position="23"/>
        <end position="238"/>
    </location>
</feature>
<protein>
    <recommendedName>
        <fullName evidence="3">Solute-binding protein family 3/N-terminal domain-containing protein</fullName>
    </recommendedName>
</protein>
<evidence type="ECO:0000313" key="5">
    <source>
        <dbReference type="Proteomes" id="UP000033774"/>
    </source>
</evidence>
<feature type="chain" id="PRO_5002462528" description="Solute-binding protein family 3/N-terminal domain-containing protein" evidence="2">
    <location>
        <begin position="24"/>
        <end position="242"/>
    </location>
</feature>
<organism evidence="4 5">
    <name type="scientific">Elstera litoralis</name>
    <dbReference type="NCBI Taxonomy" id="552518"/>
    <lineage>
        <taxon>Bacteria</taxon>
        <taxon>Pseudomonadati</taxon>
        <taxon>Pseudomonadota</taxon>
        <taxon>Alphaproteobacteria</taxon>
        <taxon>Rhodospirillales</taxon>
        <taxon>Rhodospirillaceae</taxon>
        <taxon>Elstera</taxon>
    </lineage>
</organism>
<dbReference type="EMBL" id="LAJY01000134">
    <property type="protein sequence ID" value="KJV10184.1"/>
    <property type="molecule type" value="Genomic_DNA"/>
</dbReference>
<evidence type="ECO:0000259" key="3">
    <source>
        <dbReference type="SMART" id="SM00062"/>
    </source>
</evidence>
<sequence length="242" mass="26019">MRIKLLLGAGLSALLALALPSQAETVLVPNNAPWAFQQSDKTVGVLVSVVQELGKRAGVDLVARDVPVARMIESINTKQAEFAMIGALTKMDADQLGDVFNIPIVALARKGVTLKTYDDLKPLNTAFVKGTNFGSEYDKDASLKKSEEPNFEQLLKKMQAGRIDAGIGSAPGLRFSAKVFELSDVLGDSLKLIETPLALFAARDKASTDTQAKLKTALAAMRSDGSIDKIIDVYVTKDWAPR</sequence>
<dbReference type="SMART" id="SM00062">
    <property type="entry name" value="PBPb"/>
    <property type="match status" value="1"/>
</dbReference>
<feature type="signal peptide" evidence="2">
    <location>
        <begin position="1"/>
        <end position="23"/>
    </location>
</feature>
<dbReference type="PANTHER" id="PTHR35936">
    <property type="entry name" value="MEMBRANE-BOUND LYTIC MUREIN TRANSGLYCOSYLASE F"/>
    <property type="match status" value="1"/>
</dbReference>
<dbReference type="PANTHER" id="PTHR35936:SF19">
    <property type="entry name" value="AMINO-ACID-BINDING PROTEIN YXEM-RELATED"/>
    <property type="match status" value="1"/>
</dbReference>
<evidence type="ECO:0000256" key="2">
    <source>
        <dbReference type="SAM" id="SignalP"/>
    </source>
</evidence>
<keyword evidence="1 2" id="KW-0732">Signal</keyword>
<evidence type="ECO:0000313" key="4">
    <source>
        <dbReference type="EMBL" id="KJV10184.1"/>
    </source>
</evidence>
<comment type="caution">
    <text evidence="4">The sequence shown here is derived from an EMBL/GenBank/DDBJ whole genome shotgun (WGS) entry which is preliminary data.</text>
</comment>
<gene>
    <name evidence="4" type="ORF">VZ95_06585</name>
</gene>
<dbReference type="OrthoDB" id="7248418at2"/>
<dbReference type="InterPro" id="IPR001638">
    <property type="entry name" value="Solute-binding_3/MltF_N"/>
</dbReference>
<keyword evidence="5" id="KW-1185">Reference proteome</keyword>
<evidence type="ECO:0000256" key="1">
    <source>
        <dbReference type="ARBA" id="ARBA00022729"/>
    </source>
</evidence>
<reference evidence="4 5" key="1">
    <citation type="submission" date="2015-03" db="EMBL/GenBank/DDBJ databases">
        <title>Draft genome sequence of Elstera litoralis.</title>
        <authorList>
            <person name="Rahalkar M.C."/>
            <person name="Dhakephalkar P.K."/>
            <person name="Pore S.D."/>
            <person name="Arora P."/>
            <person name="Kapse N.G."/>
            <person name="Pandit P.S."/>
        </authorList>
    </citation>
    <scope>NUCLEOTIDE SEQUENCE [LARGE SCALE GENOMIC DNA]</scope>
    <source>
        <strain evidence="4 5">Dia-1</strain>
    </source>
</reference>
<name>A0A0F3IX68_9PROT</name>